<protein>
    <submittedName>
        <fullName evidence="2">Uncharacterized protein</fullName>
    </submittedName>
</protein>
<dbReference type="AlphaFoldDB" id="A0A6C0HCS6"/>
<feature type="transmembrane region" description="Helical" evidence="1">
    <location>
        <begin position="7"/>
        <end position="25"/>
    </location>
</feature>
<evidence type="ECO:0000313" key="2">
    <source>
        <dbReference type="EMBL" id="QHT78254.1"/>
    </source>
</evidence>
<dbReference type="EMBL" id="MN739930">
    <property type="protein sequence ID" value="QHT78254.1"/>
    <property type="molecule type" value="Genomic_DNA"/>
</dbReference>
<keyword evidence="1" id="KW-0472">Membrane</keyword>
<sequence>MGLFATINNILFFGMAGHIYMTNYYPMQYNAFLMEAAHFCILTYSKIQIFLDRQYRNLKKNSKFKSYTDYFEGLVAQFFNPDVGNVEIIKDSQVFAYTTDEKLKELFYPAELMDFIIYSDKQESGQVNKIVFYNKPYNFSYEKCKFKFISLTVRFSQEEQYNLKLLTDKENYFIVNNRLNKYLLCYLIRKQFGIIKDETTVCYTLEIFDQDVNNITLSEKDEIVLELEKYTVQQMYSEVDAAYTETRADAKEDTHPPPIEEYIKVGDE</sequence>
<keyword evidence="1" id="KW-0812">Transmembrane</keyword>
<name>A0A6C0HCS6_9ZZZZ</name>
<keyword evidence="1" id="KW-1133">Transmembrane helix</keyword>
<proteinExistence type="predicted"/>
<evidence type="ECO:0000256" key="1">
    <source>
        <dbReference type="SAM" id="Phobius"/>
    </source>
</evidence>
<accession>A0A6C0HCS6</accession>
<organism evidence="2">
    <name type="scientific">viral metagenome</name>
    <dbReference type="NCBI Taxonomy" id="1070528"/>
    <lineage>
        <taxon>unclassified sequences</taxon>
        <taxon>metagenomes</taxon>
        <taxon>organismal metagenomes</taxon>
    </lineage>
</organism>
<reference evidence="2" key="1">
    <citation type="journal article" date="2020" name="Nature">
        <title>Giant virus diversity and host interactions through global metagenomics.</title>
        <authorList>
            <person name="Schulz F."/>
            <person name="Roux S."/>
            <person name="Paez-Espino D."/>
            <person name="Jungbluth S."/>
            <person name="Walsh D.A."/>
            <person name="Denef V.J."/>
            <person name="McMahon K.D."/>
            <person name="Konstantinidis K.T."/>
            <person name="Eloe-Fadrosh E.A."/>
            <person name="Kyrpides N.C."/>
            <person name="Woyke T."/>
        </authorList>
    </citation>
    <scope>NUCLEOTIDE SEQUENCE</scope>
    <source>
        <strain evidence="2">GVMAG-M-3300023179-91</strain>
    </source>
</reference>